<accession>A0A6N2KTL9</accession>
<organism evidence="1">
    <name type="scientific">Salix viminalis</name>
    <name type="common">Common osier</name>
    <name type="synonym">Basket willow</name>
    <dbReference type="NCBI Taxonomy" id="40686"/>
    <lineage>
        <taxon>Eukaryota</taxon>
        <taxon>Viridiplantae</taxon>
        <taxon>Streptophyta</taxon>
        <taxon>Embryophyta</taxon>
        <taxon>Tracheophyta</taxon>
        <taxon>Spermatophyta</taxon>
        <taxon>Magnoliopsida</taxon>
        <taxon>eudicotyledons</taxon>
        <taxon>Gunneridae</taxon>
        <taxon>Pentapetalae</taxon>
        <taxon>rosids</taxon>
        <taxon>fabids</taxon>
        <taxon>Malpighiales</taxon>
        <taxon>Salicaceae</taxon>
        <taxon>Saliceae</taxon>
        <taxon>Salix</taxon>
    </lineage>
</organism>
<protein>
    <submittedName>
        <fullName evidence="1">Uncharacterized protein</fullName>
    </submittedName>
</protein>
<gene>
    <name evidence="1" type="ORF">SVIM_LOCUS94454</name>
</gene>
<name>A0A6N2KTL9_SALVM</name>
<sequence length="66" mass="7659">MFHHLLVGSLLPQALHFQNLDRWVHLNLHRRFVVSPILLVDLVRKLTSLLLGVKLQGPIHVLVRIQ</sequence>
<proteinExistence type="predicted"/>
<dbReference type="AlphaFoldDB" id="A0A6N2KTL9"/>
<evidence type="ECO:0000313" key="1">
    <source>
        <dbReference type="EMBL" id="VFU28436.1"/>
    </source>
</evidence>
<reference evidence="1" key="1">
    <citation type="submission" date="2019-03" db="EMBL/GenBank/DDBJ databases">
        <authorList>
            <person name="Mank J."/>
            <person name="Almeida P."/>
        </authorList>
    </citation>
    <scope>NUCLEOTIDE SEQUENCE</scope>
    <source>
        <strain evidence="1">78183</strain>
    </source>
</reference>
<dbReference type="EMBL" id="CAADRP010000446">
    <property type="protein sequence ID" value="VFU28436.1"/>
    <property type="molecule type" value="Genomic_DNA"/>
</dbReference>